<dbReference type="EMBL" id="VDMP01000019">
    <property type="protein sequence ID" value="TNM43262.1"/>
    <property type="molecule type" value="Genomic_DNA"/>
</dbReference>
<dbReference type="GO" id="GO:0016020">
    <property type="term" value="C:membrane"/>
    <property type="evidence" value="ECO:0007669"/>
    <property type="project" value="TreeGrafter"/>
</dbReference>
<dbReference type="InterPro" id="IPR036291">
    <property type="entry name" value="NAD(P)-bd_dom_sf"/>
</dbReference>
<dbReference type="InterPro" id="IPR002347">
    <property type="entry name" value="SDR_fam"/>
</dbReference>
<evidence type="ECO:0000313" key="6">
    <source>
        <dbReference type="Proteomes" id="UP000313231"/>
    </source>
</evidence>
<reference evidence="5 6" key="1">
    <citation type="journal article" date="2016" name="Int. J. Syst. Evol. Microbiol.">
        <title>Nocardioides albidus sp. nov., an actinobacterium isolated from garden soil.</title>
        <authorList>
            <person name="Singh H."/>
            <person name="Du J."/>
            <person name="Trinh H."/>
            <person name="Won K."/>
            <person name="Yang J.E."/>
            <person name="Yin C."/>
            <person name="Kook M."/>
            <person name="Yi T.H."/>
        </authorList>
    </citation>
    <scope>NUCLEOTIDE SEQUENCE [LARGE SCALE GENOMIC DNA]</scope>
    <source>
        <strain evidence="5 6">CCTCC AB 2015297</strain>
    </source>
</reference>
<feature type="domain" description="Ketoreductase" evidence="4">
    <location>
        <begin position="387"/>
        <end position="571"/>
    </location>
</feature>
<dbReference type="RefSeq" id="WP_139621963.1">
    <property type="nucleotide sequence ID" value="NZ_VDMP01000019.1"/>
</dbReference>
<dbReference type="AlphaFoldDB" id="A0A5C4W5C1"/>
<dbReference type="CDD" id="cd05263">
    <property type="entry name" value="MupV_like_SDR_e"/>
    <property type="match status" value="1"/>
</dbReference>
<name>A0A5C4W5C1_9ACTN</name>
<evidence type="ECO:0000256" key="2">
    <source>
        <dbReference type="ARBA" id="ARBA00023002"/>
    </source>
</evidence>
<keyword evidence="6" id="KW-1185">Reference proteome</keyword>
<dbReference type="PROSITE" id="PS00061">
    <property type="entry name" value="ADH_SHORT"/>
    <property type="match status" value="1"/>
</dbReference>
<dbReference type="InterPro" id="IPR057313">
    <property type="entry name" value="Maqu_2507-like"/>
</dbReference>
<dbReference type="PANTHER" id="PTHR44196:SF1">
    <property type="entry name" value="DEHYDROGENASE_REDUCTASE SDR FAMILY MEMBER 7B"/>
    <property type="match status" value="1"/>
</dbReference>
<dbReference type="OrthoDB" id="9810734at2"/>
<sequence>MSYFVTGATGFIGRFLIDELIDHREGPIYVLCRASSLGRMEALIRQWGSDRVQPVVGDLGQPGLGVDEAWVGEHAGTIDHFFHLAAIYDITADDATNDAMNIEGTRNALSLAEALSAGCFHQVSSVAAAGDYHGRFDETMFEEGQPLPSPYHRTKYESEKIVRDQAAVPWRVYRPAIVVGHSETGAMDKIDGPYYLFPLIKRLRDSLPAWLPLVGLDLGDTNVVPVDYVAKAMDHLAHLPGRDGEAFHLVNPEPQPVIDMINAFCAAAGAPRFATPVGRGMTTAGPFGMLPARLRPLNLMTSVIRTAPAQLILEQTVGRLGLPAEALAHTSFPSVFDSRITEKALAGSGISVPPLESYVRTLWGYWEENLDDTTGRDPKAVAALKDKYVVITGASSGIGQVVALKVAQAGGIPVLVARGKEKLEATRATIEQRGGRAEVFACDLSDLEAIDRLCERLSTELPSVDYVVNNAGRSIRRSLKLSQDRFHDFERTMQLNYFGAIRLVMGLMPRLHEQRSGHIVNISSIGVQTNPPRFSAYVASKAALDAWSNVVSSEVVGHGISFTNVHMPLVRTPMIAPTKIYDKFPTISPAQAADVVIKAMVDKPHEINTALGTAGELAHTIAPRTAFRVLNLAYQVFPDSAAAKGHKPPSQAAAAAEEAPDANRRETEQMLMAQLFRGVHW</sequence>
<dbReference type="NCBIfam" id="NF005539">
    <property type="entry name" value="PRK07201.1"/>
    <property type="match status" value="1"/>
</dbReference>
<dbReference type="SUPFAM" id="SSF51735">
    <property type="entry name" value="NAD(P)-binding Rossmann-fold domains"/>
    <property type="match status" value="2"/>
</dbReference>
<gene>
    <name evidence="5" type="ORF">FHP29_06080</name>
</gene>
<dbReference type="GO" id="GO:0016491">
    <property type="term" value="F:oxidoreductase activity"/>
    <property type="evidence" value="ECO:0007669"/>
    <property type="project" value="UniProtKB-KW"/>
</dbReference>
<evidence type="ECO:0000256" key="1">
    <source>
        <dbReference type="ARBA" id="ARBA00006484"/>
    </source>
</evidence>
<dbReference type="Pfam" id="PF07993">
    <property type="entry name" value="NAD_binding_4"/>
    <property type="match status" value="1"/>
</dbReference>
<organism evidence="5 6">
    <name type="scientific">Nocardioides albidus</name>
    <dbReference type="NCBI Taxonomy" id="1517589"/>
    <lineage>
        <taxon>Bacteria</taxon>
        <taxon>Bacillati</taxon>
        <taxon>Actinomycetota</taxon>
        <taxon>Actinomycetes</taxon>
        <taxon>Propionibacteriales</taxon>
        <taxon>Nocardioidaceae</taxon>
        <taxon>Nocardioides</taxon>
    </lineage>
</organism>
<evidence type="ECO:0000313" key="5">
    <source>
        <dbReference type="EMBL" id="TNM43262.1"/>
    </source>
</evidence>
<dbReference type="SMART" id="SM00822">
    <property type="entry name" value="PKS_KR"/>
    <property type="match status" value="1"/>
</dbReference>
<comment type="similarity">
    <text evidence="1">Belongs to the short-chain dehydrogenases/reductases (SDR) family.</text>
</comment>
<keyword evidence="2" id="KW-0560">Oxidoreductase</keyword>
<dbReference type="InterPro" id="IPR057326">
    <property type="entry name" value="KR_dom"/>
</dbReference>
<dbReference type="PRINTS" id="PR00080">
    <property type="entry name" value="SDRFAMILY"/>
</dbReference>
<dbReference type="PRINTS" id="PR00081">
    <property type="entry name" value="GDHRDH"/>
</dbReference>
<dbReference type="InterPro" id="IPR013120">
    <property type="entry name" value="FAR_NAD-bd"/>
</dbReference>
<dbReference type="Gene3D" id="3.40.50.720">
    <property type="entry name" value="NAD(P)-binding Rossmann-like Domain"/>
    <property type="match status" value="2"/>
</dbReference>
<dbReference type="Pfam" id="PF00106">
    <property type="entry name" value="adh_short"/>
    <property type="match status" value="1"/>
</dbReference>
<evidence type="ECO:0000259" key="4">
    <source>
        <dbReference type="SMART" id="SM00822"/>
    </source>
</evidence>
<evidence type="ECO:0000256" key="3">
    <source>
        <dbReference type="SAM" id="MobiDB-lite"/>
    </source>
</evidence>
<dbReference type="CDD" id="cd05233">
    <property type="entry name" value="SDR_c"/>
    <property type="match status" value="1"/>
</dbReference>
<accession>A0A5C4W5C1</accession>
<comment type="caution">
    <text evidence="5">The sequence shown here is derived from an EMBL/GenBank/DDBJ whole genome shotgun (WGS) entry which is preliminary data.</text>
</comment>
<proteinExistence type="inferred from homology"/>
<dbReference type="PANTHER" id="PTHR44196">
    <property type="entry name" value="DEHYDROGENASE/REDUCTASE SDR FAMILY MEMBER 7B"/>
    <property type="match status" value="1"/>
</dbReference>
<dbReference type="Proteomes" id="UP000313231">
    <property type="component" value="Unassembled WGS sequence"/>
</dbReference>
<feature type="region of interest" description="Disordered" evidence="3">
    <location>
        <begin position="643"/>
        <end position="664"/>
    </location>
</feature>
<protein>
    <submittedName>
        <fullName evidence="5">SDR family oxidoreductase</fullName>
    </submittedName>
</protein>
<dbReference type="InterPro" id="IPR020904">
    <property type="entry name" value="Sc_DH/Rdtase_CS"/>
</dbReference>